<feature type="compositionally biased region" description="Basic and acidic residues" evidence="1">
    <location>
        <begin position="966"/>
        <end position="988"/>
    </location>
</feature>
<feature type="compositionally biased region" description="Basic and acidic residues" evidence="1">
    <location>
        <begin position="789"/>
        <end position="802"/>
    </location>
</feature>
<feature type="non-terminal residue" evidence="2">
    <location>
        <position position="1"/>
    </location>
</feature>
<feature type="region of interest" description="Disordered" evidence="1">
    <location>
        <begin position="1441"/>
        <end position="1491"/>
    </location>
</feature>
<feature type="region of interest" description="Disordered" evidence="1">
    <location>
        <begin position="298"/>
        <end position="335"/>
    </location>
</feature>
<feature type="compositionally biased region" description="Low complexity" evidence="1">
    <location>
        <begin position="375"/>
        <end position="391"/>
    </location>
</feature>
<feature type="compositionally biased region" description="Polar residues" evidence="1">
    <location>
        <begin position="1444"/>
        <end position="1465"/>
    </location>
</feature>
<feature type="compositionally biased region" description="Low complexity" evidence="1">
    <location>
        <begin position="1467"/>
        <end position="1486"/>
    </location>
</feature>
<comment type="caution">
    <text evidence="2">The sequence shown here is derived from an EMBL/GenBank/DDBJ whole genome shotgun (WGS) entry which is preliminary data.</text>
</comment>
<feature type="compositionally biased region" description="Polar residues" evidence="1">
    <location>
        <begin position="1190"/>
        <end position="1199"/>
    </location>
</feature>
<feature type="compositionally biased region" description="Low complexity" evidence="1">
    <location>
        <begin position="436"/>
        <end position="465"/>
    </location>
</feature>
<feature type="compositionally biased region" description="Low complexity" evidence="1">
    <location>
        <begin position="51"/>
        <end position="60"/>
    </location>
</feature>
<protein>
    <submittedName>
        <fullName evidence="2">Uncharacterized protein</fullName>
    </submittedName>
</protein>
<feature type="region of interest" description="Disordered" evidence="1">
    <location>
        <begin position="361"/>
        <end position="495"/>
    </location>
</feature>
<feature type="compositionally biased region" description="Basic and acidic residues" evidence="1">
    <location>
        <begin position="1255"/>
        <end position="1271"/>
    </location>
</feature>
<feature type="region of interest" description="Disordered" evidence="1">
    <location>
        <begin position="926"/>
        <end position="1313"/>
    </location>
</feature>
<sequence>HPRSYSEHAFRSDGRLLCPHGLRYKSLCVFCHQHEEKSKGLGKRDSHRRWSPSSSISSSPLGSDKKNSVVTSNKKLWNALGGNVATGVFSTGGGWGATGGTATVGGGGGRPGGCGIGRDGDRPPISQQHQRSRRNSFGSVSRLSCGTAATTVSNASTHHSRDRLDNSADHLQTRGDTRSPLLRGRSRGPRRNLDGSSPMDADDVYSEGYLSQSSPYPSRLHTQSPPPVFIRLWENAMKKQQRDKISKEPALFQPIFSSQSSYGGYSYLRSSVNSLDSYSQSRSSLNRNPKKAWMYGSCGKERGRERGGMNRSASGGVTGGEGKATTSHEGCSIMSSKKSKIAINKGPAAAAGGARRCFSDGPSTSSGCLGNSQDRSMASRHNSNSSSSSSHGYENTSLWKSGEGPKKKLLYSSPLSNDQGLSSMDSTAATPKVEASTSSSSSSSSSSSQSSSSLSMKSQQQRSLSEGVAFEGRYRQQDRGAEEEEEGLNMLGENERSWKGSYEDLATEDERRRYLPPSLHSYPNEVTPSSSSSSTSVYHSYQQVIPLNDCLIPSCENDREMKGERPVLQGDQNHKRAVMFENSMTKNGKLSEGYPLYSTSHQGDGGEGPGEPSQKVPTMATSSSSYLQGQHFLQVNAASPQVIFPSNHPPHHQGEMTHVYPGGVHTPQSSPPPPPPLGSDNGNYREDEMRGTGESEGNPQWFLRQSPQSSSQGLGNLYQKNSSQGQIFSSSSVNCSLLHDPSRTNHTRAPDMLQPSETPSFGSRGGYLSSSFQPYNNNGGVYTPYPSQLHDHEKNRTHRSDSHSSYSHSPYSPDPTGQMQITQHQQHPHRSSPNHYEGGGGVSPMSFPSQEGDTSSMVGGVVSTSMENHREDLGENNTVNSSCSSSSSVSSSHQQYMNPLTMQIPSFTLSNLQIYSRPILQPEKKVTTSLSSSDQNNKKSLSSHSRRTSSSSSASKLFYPSLSNGERSHEGILQGKDPRKGGGRKDRFPLPPSVTPLDKNLSSSPSPSSGILRRRRGQTPPGGGAVPSRPSLTGARSLGGGARPSGGGATPSMSEKKMKSCEQPTPQQQQLGRGTEQDRKDGETGEERGVYGNEFDKKKDPKGLGGESPYYHHEENSSFSLDPSQENSSHYKSQQQWQTAWERQKAQWRITENRHAPPQRGKEDVRGNDLSSHGYQPYSHLSGRDAMASSHPSSLQYTNHHTRATGITQEGGGIGMKESMSLPLQHGEKMALSRQTPEEGGAIEKKTRGGGGGGGHREDGMGRENPQHQEKLPLSCLSFSSPQHSLPLYSNESNSPSPSPSQMTSFSTPYQGVDPDMIGKGREEMNGKQQTSLVYFNHIMGHPHHLHPQGHSISFSGGAAPPGDPLQSSSMNTGGGIPHNQPPLQQSIYQHPGGTSPSGRTHIQNPGVHTPQQLLLVQQHPYQQKQQVGILSIPNQAAGGVSMIPQQGQGSSHFSPFQPQQYHDQTSLHPSSCIPPSSSSSSTSLPLEEEAAVAQRPIGLDDQTLGEEGHIQPLPRFPRPSSSGSSPSFSEREKRSPLYSTSPSLQSSLGEGQGWPEAAAAVALCVNEEAAALGLRDRGGVTYVRSSSSHHSALPLHPSYNQGGISKGSSSPNISRGLYMRQVGCGDMMLPSTGGGGGACLSQHSPLNQDHLHPNINQSHATSSALPSSSSPGVSFPRPLPLFFNYQQHVEGGSRRGGSEISGSGTSVSGGRAAILGPQFSRTRKLTKGGDDTSAAGGGRRRRSTSNESSHSITTSSSSTGGGVRGFFFGAFGSSGSSNSGNGVSHPN</sequence>
<feature type="compositionally biased region" description="Polar residues" evidence="1">
    <location>
        <begin position="413"/>
        <end position="429"/>
    </location>
</feature>
<feature type="compositionally biased region" description="Basic and acidic residues" evidence="1">
    <location>
        <begin position="162"/>
        <end position="177"/>
    </location>
</feature>
<feature type="region of interest" description="Disordered" evidence="1">
    <location>
        <begin position="1503"/>
        <end position="1552"/>
    </location>
</feature>
<feature type="compositionally biased region" description="Basic and acidic residues" evidence="1">
    <location>
        <begin position="683"/>
        <end position="693"/>
    </location>
</feature>
<feature type="compositionally biased region" description="Polar residues" evidence="1">
    <location>
        <begin position="768"/>
        <end position="780"/>
    </location>
</feature>
<feature type="region of interest" description="Disordered" evidence="1">
    <location>
        <begin position="587"/>
        <end position="625"/>
    </location>
</feature>
<feature type="region of interest" description="Disordered" evidence="1">
    <location>
        <begin position="642"/>
        <end position="726"/>
    </location>
</feature>
<feature type="compositionally biased region" description="Polar residues" evidence="1">
    <location>
        <begin position="1600"/>
        <end position="1613"/>
    </location>
</feature>
<feature type="compositionally biased region" description="Low complexity" evidence="1">
    <location>
        <begin position="1519"/>
        <end position="1529"/>
    </location>
</feature>
<feature type="compositionally biased region" description="Polar residues" evidence="1">
    <location>
        <begin position="1117"/>
        <end position="1141"/>
    </location>
</feature>
<feature type="compositionally biased region" description="Low complexity" evidence="1">
    <location>
        <begin position="1285"/>
        <end position="1309"/>
    </location>
</feature>
<proteinExistence type="predicted"/>
<feature type="compositionally biased region" description="Low complexity" evidence="1">
    <location>
        <begin position="1589"/>
        <end position="1599"/>
    </location>
</feature>
<feature type="compositionally biased region" description="Polar residues" evidence="1">
    <location>
        <begin position="695"/>
        <end position="721"/>
    </location>
</feature>
<evidence type="ECO:0000313" key="2">
    <source>
        <dbReference type="EMBL" id="PHJ15415.1"/>
    </source>
</evidence>
<feature type="compositionally biased region" description="Gly residues" evidence="1">
    <location>
        <begin position="100"/>
        <end position="117"/>
    </location>
</feature>
<feature type="compositionally biased region" description="Polar residues" evidence="1">
    <location>
        <begin position="815"/>
        <end position="825"/>
    </location>
</feature>
<feature type="region of interest" description="Disordered" evidence="1">
    <location>
        <begin position="38"/>
        <end position="68"/>
    </location>
</feature>
<feature type="compositionally biased region" description="Polar residues" evidence="1">
    <location>
        <begin position="1062"/>
        <end position="1072"/>
    </location>
</feature>
<feature type="region of interest" description="Disordered" evidence="1">
    <location>
        <begin position="1691"/>
        <end position="1763"/>
    </location>
</feature>
<dbReference type="Proteomes" id="UP000221165">
    <property type="component" value="Unassembled WGS sequence"/>
</dbReference>
<feature type="region of interest" description="Disordered" evidence="1">
    <location>
        <begin position="1589"/>
        <end position="1613"/>
    </location>
</feature>
<feature type="region of interest" description="Disordered" evidence="1">
    <location>
        <begin position="514"/>
        <end position="535"/>
    </location>
</feature>
<feature type="region of interest" description="Disordered" evidence="1">
    <location>
        <begin position="738"/>
        <end position="860"/>
    </location>
</feature>
<keyword evidence="3" id="KW-1185">Reference proteome</keyword>
<dbReference type="OrthoDB" id="331572at2759"/>
<feature type="compositionally biased region" description="Low complexity" evidence="1">
    <location>
        <begin position="881"/>
        <end position="892"/>
    </location>
</feature>
<gene>
    <name evidence="2" type="ORF">CSUI_010775</name>
</gene>
<feature type="compositionally biased region" description="Polar residues" evidence="1">
    <location>
        <begin position="209"/>
        <end position="223"/>
    </location>
</feature>
<evidence type="ECO:0000256" key="1">
    <source>
        <dbReference type="SAM" id="MobiDB-lite"/>
    </source>
</evidence>
<feature type="compositionally biased region" description="Low complexity" evidence="1">
    <location>
        <begin position="938"/>
        <end position="963"/>
    </location>
</feature>
<feature type="compositionally biased region" description="Basic and acidic residues" evidence="1">
    <location>
        <begin position="1075"/>
        <end position="1102"/>
    </location>
</feature>
<reference evidence="2 3" key="1">
    <citation type="journal article" date="2017" name="Int. J. Parasitol.">
        <title>The genome of the protozoan parasite Cystoisospora suis and a reverse vaccinology approach to identify vaccine candidates.</title>
        <authorList>
            <person name="Palmieri N."/>
            <person name="Shrestha A."/>
            <person name="Ruttkowski B."/>
            <person name="Beck T."/>
            <person name="Vogl C."/>
            <person name="Tomley F."/>
            <person name="Blake D.P."/>
            <person name="Joachim A."/>
        </authorList>
    </citation>
    <scope>NUCLEOTIDE SEQUENCE [LARGE SCALE GENOMIC DNA]</scope>
    <source>
        <strain evidence="2 3">Wien I</strain>
    </source>
</reference>
<feature type="region of interest" description="Disordered" evidence="1">
    <location>
        <begin position="1347"/>
        <end position="1407"/>
    </location>
</feature>
<feature type="region of interest" description="Disordered" evidence="1">
    <location>
        <begin position="1640"/>
        <end position="1674"/>
    </location>
</feature>
<feature type="compositionally biased region" description="Polar residues" evidence="1">
    <location>
        <begin position="1382"/>
        <end position="1404"/>
    </location>
</feature>
<feature type="compositionally biased region" description="Polar residues" evidence="1">
    <location>
        <begin position="125"/>
        <end position="157"/>
    </location>
</feature>
<dbReference type="GeneID" id="94434087"/>
<dbReference type="VEuPathDB" id="ToxoDB:CSUI_010775"/>
<feature type="compositionally biased region" description="Polar residues" evidence="1">
    <location>
        <begin position="615"/>
        <end position="625"/>
    </location>
</feature>
<organism evidence="2 3">
    <name type="scientific">Cystoisospora suis</name>
    <dbReference type="NCBI Taxonomy" id="483139"/>
    <lineage>
        <taxon>Eukaryota</taxon>
        <taxon>Sar</taxon>
        <taxon>Alveolata</taxon>
        <taxon>Apicomplexa</taxon>
        <taxon>Conoidasida</taxon>
        <taxon>Coccidia</taxon>
        <taxon>Eucoccidiorida</taxon>
        <taxon>Eimeriorina</taxon>
        <taxon>Sarcocystidae</taxon>
        <taxon>Cystoisospora</taxon>
    </lineage>
</organism>
<feature type="region of interest" description="Disordered" evidence="1">
    <location>
        <begin position="100"/>
        <end position="224"/>
    </location>
</feature>
<feature type="compositionally biased region" description="Basic and acidic residues" evidence="1">
    <location>
        <begin position="1151"/>
        <end position="1167"/>
    </location>
</feature>
<dbReference type="EMBL" id="MIGC01008252">
    <property type="protein sequence ID" value="PHJ15415.1"/>
    <property type="molecule type" value="Genomic_DNA"/>
</dbReference>
<feature type="compositionally biased region" description="Low complexity" evidence="1">
    <location>
        <begin position="1663"/>
        <end position="1674"/>
    </location>
</feature>
<feature type="compositionally biased region" description="Low complexity" evidence="1">
    <location>
        <begin position="1746"/>
        <end position="1759"/>
    </location>
</feature>
<feature type="compositionally biased region" description="Basic and acidic residues" evidence="1">
    <location>
        <begin position="299"/>
        <end position="308"/>
    </location>
</feature>
<feature type="compositionally biased region" description="Polar residues" evidence="1">
    <location>
        <begin position="1538"/>
        <end position="1550"/>
    </location>
</feature>
<feature type="compositionally biased region" description="Low complexity" evidence="1">
    <location>
        <begin position="1699"/>
        <end position="1712"/>
    </location>
</feature>
<feature type="region of interest" description="Disordered" evidence="1">
    <location>
        <begin position="872"/>
        <end position="894"/>
    </location>
</feature>
<dbReference type="RefSeq" id="XP_067917149.1">
    <property type="nucleotide sequence ID" value="XM_068070876.1"/>
</dbReference>
<name>A0A2C6KG17_9APIC</name>
<accession>A0A2C6KG17</accession>
<feature type="compositionally biased region" description="Gly residues" evidence="1">
    <location>
        <begin position="1037"/>
        <end position="1049"/>
    </location>
</feature>
<evidence type="ECO:0000313" key="3">
    <source>
        <dbReference type="Proteomes" id="UP000221165"/>
    </source>
</evidence>
<feature type="compositionally biased region" description="Polar residues" evidence="1">
    <location>
        <begin position="361"/>
        <end position="374"/>
    </location>
</feature>